<dbReference type="EMBL" id="JAUFPT010000027">
    <property type="protein sequence ID" value="MDN3571007.1"/>
    <property type="molecule type" value="Genomic_DNA"/>
</dbReference>
<accession>A0ABT8AMF4</accession>
<comment type="caution">
    <text evidence="1">The sequence shown here is derived from an EMBL/GenBank/DDBJ whole genome shotgun (WGS) entry which is preliminary data.</text>
</comment>
<reference evidence="2" key="1">
    <citation type="journal article" date="2019" name="Int. J. Syst. Evol. Microbiol.">
        <title>The Global Catalogue of Microorganisms (GCM) 10K type strain sequencing project: providing services to taxonomists for standard genome sequencing and annotation.</title>
        <authorList>
            <consortium name="The Broad Institute Genomics Platform"/>
            <consortium name="The Broad Institute Genome Sequencing Center for Infectious Disease"/>
            <person name="Wu L."/>
            <person name="Ma J."/>
        </authorList>
    </citation>
    <scope>NUCLEOTIDE SEQUENCE [LARGE SCALE GENOMIC DNA]</scope>
    <source>
        <strain evidence="2">CECT 7806</strain>
    </source>
</reference>
<name>A0ABT8AMF4_9HYPH</name>
<keyword evidence="2" id="KW-1185">Reference proteome</keyword>
<protein>
    <submittedName>
        <fullName evidence="1">Uncharacterized protein</fullName>
    </submittedName>
</protein>
<gene>
    <name evidence="1" type="ORF">QWZ18_10245</name>
</gene>
<dbReference type="RefSeq" id="WP_238289306.1">
    <property type="nucleotide sequence ID" value="NZ_BPQS01000015.1"/>
</dbReference>
<sequence length="79" mass="8377">MIPTPTLLTAMLKRDDADLSYLQQALATVCAQTGGKAGTVLETVLTPVPRQRAAVVRPLAVQVQAERSPGPPDADDPWP</sequence>
<evidence type="ECO:0000313" key="1">
    <source>
        <dbReference type="EMBL" id="MDN3571007.1"/>
    </source>
</evidence>
<evidence type="ECO:0000313" key="2">
    <source>
        <dbReference type="Proteomes" id="UP001244297"/>
    </source>
</evidence>
<dbReference type="Proteomes" id="UP001244297">
    <property type="component" value="Unassembled WGS sequence"/>
</dbReference>
<organism evidence="1 2">
    <name type="scientific">Methylobacterium longum</name>
    <dbReference type="NCBI Taxonomy" id="767694"/>
    <lineage>
        <taxon>Bacteria</taxon>
        <taxon>Pseudomonadati</taxon>
        <taxon>Pseudomonadota</taxon>
        <taxon>Alphaproteobacteria</taxon>
        <taxon>Hyphomicrobiales</taxon>
        <taxon>Methylobacteriaceae</taxon>
        <taxon>Methylobacterium</taxon>
    </lineage>
</organism>
<proteinExistence type="predicted"/>